<feature type="transmembrane region" description="Helical" evidence="7">
    <location>
        <begin position="185"/>
        <end position="211"/>
    </location>
</feature>
<dbReference type="InterPro" id="IPR024478">
    <property type="entry name" value="HlyB_4HB_MCP"/>
</dbReference>
<dbReference type="CDD" id="cd11386">
    <property type="entry name" value="MCP_signal"/>
    <property type="match status" value="1"/>
</dbReference>
<dbReference type="Gene3D" id="1.10.287.950">
    <property type="entry name" value="Methyl-accepting chemotaxis protein"/>
    <property type="match status" value="1"/>
</dbReference>
<evidence type="ECO:0000256" key="5">
    <source>
        <dbReference type="ARBA" id="ARBA00029447"/>
    </source>
</evidence>
<keyword evidence="7" id="KW-0812">Transmembrane</keyword>
<organism evidence="10 11">
    <name type="scientific">Paenibacillus contaminans</name>
    <dbReference type="NCBI Taxonomy" id="450362"/>
    <lineage>
        <taxon>Bacteria</taxon>
        <taxon>Bacillati</taxon>
        <taxon>Bacillota</taxon>
        <taxon>Bacilli</taxon>
        <taxon>Bacillales</taxon>
        <taxon>Paenibacillaceae</taxon>
        <taxon>Paenibacillus</taxon>
    </lineage>
</organism>
<dbReference type="PROSITE" id="PS50885">
    <property type="entry name" value="HAMP"/>
    <property type="match status" value="1"/>
</dbReference>
<keyword evidence="2" id="KW-1003">Cell membrane</keyword>
<dbReference type="Proteomes" id="UP000250369">
    <property type="component" value="Unassembled WGS sequence"/>
</dbReference>
<comment type="similarity">
    <text evidence="5">Belongs to the methyl-accepting chemotaxis (MCP) protein family.</text>
</comment>
<dbReference type="InterPro" id="IPR004089">
    <property type="entry name" value="MCPsignal_dom"/>
</dbReference>
<accession>A0A329LY74</accession>
<evidence type="ECO:0000313" key="10">
    <source>
        <dbReference type="EMBL" id="RAV12654.1"/>
    </source>
</evidence>
<dbReference type="EMBL" id="QMFB01000032">
    <property type="protein sequence ID" value="RAV12654.1"/>
    <property type="molecule type" value="Genomic_DNA"/>
</dbReference>
<feature type="domain" description="HAMP" evidence="9">
    <location>
        <begin position="213"/>
        <end position="266"/>
    </location>
</feature>
<dbReference type="Pfam" id="PF00015">
    <property type="entry name" value="MCPsignal"/>
    <property type="match status" value="1"/>
</dbReference>
<dbReference type="GO" id="GO:0005886">
    <property type="term" value="C:plasma membrane"/>
    <property type="evidence" value="ECO:0007669"/>
    <property type="project" value="UniProtKB-SubCell"/>
</dbReference>
<dbReference type="InterPro" id="IPR003660">
    <property type="entry name" value="HAMP_dom"/>
</dbReference>
<keyword evidence="7" id="KW-1133">Transmembrane helix</keyword>
<dbReference type="CDD" id="cd06225">
    <property type="entry name" value="HAMP"/>
    <property type="match status" value="1"/>
</dbReference>
<dbReference type="SMART" id="SM00283">
    <property type="entry name" value="MA"/>
    <property type="match status" value="1"/>
</dbReference>
<keyword evidence="3 7" id="KW-0472">Membrane</keyword>
<sequence>MGGCVMKLTVGKKLYAGFIAMLLITCLVGSIALYKMSTMNSETKQITETWTPAVETINTISYLKEYVLSTTLSHILSPDKAAMEAAEKERTAVLAKLDQAIDDYAKTIFEEEDRKQLKKITDSWEQFLPLNEETLRISRTNDRDNAFSAYEESLGKLKGLFEGMDALVLYNHEGSKQSAQDSHDAYTSGLTIGIVMIVAGLVLGLTIAFLLTRSITKPLALVTESIGEVAKGNLTIPNVEVQNKDELGNLADSTNRMLGNLKQLIGSVLSSSQNVAAAAQQISASTQEIASGASTQSGSAQTVNELFKELSTAIQTVALSAEAAADASIQARDVAVSGGSTIEATMEAMAKLEERMGLLQDDSGKIGHIISVIDDIADQTNLLALNAAIEAARAGEQGKGFAVVADEVRKLAERSGNATKEIAAIIKGMQANTGSSAEAVALAVSLSKQIEAALRQIMNKVNDSASQVNEIAAASEEQSAQSTEVLNSVEAIAATSEEAAAAAEETASASQSLARLAEELNGAVSAFRIR</sequence>
<keyword evidence="4 6" id="KW-0807">Transducer</keyword>
<dbReference type="AlphaFoldDB" id="A0A329LY74"/>
<protein>
    <submittedName>
        <fullName evidence="10">Methyl-accepting chemotaxis protein</fullName>
    </submittedName>
</protein>
<keyword evidence="11" id="KW-1185">Reference proteome</keyword>
<dbReference type="CDD" id="cd19411">
    <property type="entry name" value="MCP2201-like_sensor"/>
    <property type="match status" value="1"/>
</dbReference>
<evidence type="ECO:0000259" key="8">
    <source>
        <dbReference type="PROSITE" id="PS50111"/>
    </source>
</evidence>
<dbReference type="PANTHER" id="PTHR32089:SF112">
    <property type="entry name" value="LYSOZYME-LIKE PROTEIN-RELATED"/>
    <property type="match status" value="1"/>
</dbReference>
<dbReference type="FunFam" id="1.10.287.950:FF:000001">
    <property type="entry name" value="Methyl-accepting chemotaxis sensory transducer"/>
    <property type="match status" value="1"/>
</dbReference>
<dbReference type="PANTHER" id="PTHR32089">
    <property type="entry name" value="METHYL-ACCEPTING CHEMOTAXIS PROTEIN MCPB"/>
    <property type="match status" value="1"/>
</dbReference>
<dbReference type="Pfam" id="PF12729">
    <property type="entry name" value="4HB_MCP_1"/>
    <property type="match status" value="1"/>
</dbReference>
<evidence type="ECO:0000256" key="1">
    <source>
        <dbReference type="ARBA" id="ARBA00004236"/>
    </source>
</evidence>
<evidence type="ECO:0000256" key="2">
    <source>
        <dbReference type="ARBA" id="ARBA00022475"/>
    </source>
</evidence>
<dbReference type="GO" id="GO:0007165">
    <property type="term" value="P:signal transduction"/>
    <property type="evidence" value="ECO:0007669"/>
    <property type="project" value="UniProtKB-KW"/>
</dbReference>
<gene>
    <name evidence="10" type="ORF">DQG23_34295</name>
</gene>
<dbReference type="SMART" id="SM00304">
    <property type="entry name" value="HAMP"/>
    <property type="match status" value="1"/>
</dbReference>
<evidence type="ECO:0000256" key="3">
    <source>
        <dbReference type="ARBA" id="ARBA00023136"/>
    </source>
</evidence>
<comment type="caution">
    <text evidence="10">The sequence shown here is derived from an EMBL/GenBank/DDBJ whole genome shotgun (WGS) entry which is preliminary data.</text>
</comment>
<dbReference type="SUPFAM" id="SSF58104">
    <property type="entry name" value="Methyl-accepting chemotaxis protein (MCP) signaling domain"/>
    <property type="match status" value="1"/>
</dbReference>
<evidence type="ECO:0000313" key="11">
    <source>
        <dbReference type="Proteomes" id="UP000250369"/>
    </source>
</evidence>
<evidence type="ECO:0000256" key="6">
    <source>
        <dbReference type="PROSITE-ProRule" id="PRU00284"/>
    </source>
</evidence>
<feature type="transmembrane region" description="Helical" evidence="7">
    <location>
        <begin position="15"/>
        <end position="34"/>
    </location>
</feature>
<dbReference type="PROSITE" id="PS50111">
    <property type="entry name" value="CHEMOTAXIS_TRANSDUC_2"/>
    <property type="match status" value="1"/>
</dbReference>
<evidence type="ECO:0000259" key="9">
    <source>
        <dbReference type="PROSITE" id="PS50885"/>
    </source>
</evidence>
<name>A0A329LY74_9BACL</name>
<reference evidence="10 11" key="1">
    <citation type="journal article" date="2009" name="Int. J. Syst. Evol. Microbiol.">
        <title>Paenibacillus contaminans sp. nov., isolated from a contaminated laboratory plate.</title>
        <authorList>
            <person name="Chou J.H."/>
            <person name="Lee J.H."/>
            <person name="Lin M.C."/>
            <person name="Chang P.S."/>
            <person name="Arun A.B."/>
            <person name="Young C.C."/>
            <person name="Chen W.M."/>
        </authorList>
    </citation>
    <scope>NUCLEOTIDE SEQUENCE [LARGE SCALE GENOMIC DNA]</scope>
    <source>
        <strain evidence="10 11">CKOBP-6</strain>
    </source>
</reference>
<proteinExistence type="inferred from homology"/>
<dbReference type="Pfam" id="PF00672">
    <property type="entry name" value="HAMP"/>
    <property type="match status" value="1"/>
</dbReference>
<comment type="subcellular location">
    <subcellularLocation>
        <location evidence="1">Cell membrane</location>
    </subcellularLocation>
</comment>
<dbReference type="GO" id="GO:0006935">
    <property type="term" value="P:chemotaxis"/>
    <property type="evidence" value="ECO:0007669"/>
    <property type="project" value="UniProtKB-ARBA"/>
</dbReference>
<feature type="domain" description="Methyl-accepting transducer" evidence="8">
    <location>
        <begin position="271"/>
        <end position="514"/>
    </location>
</feature>
<evidence type="ECO:0000256" key="4">
    <source>
        <dbReference type="ARBA" id="ARBA00023224"/>
    </source>
</evidence>
<dbReference type="InterPro" id="IPR047347">
    <property type="entry name" value="YvaQ-like_sensor"/>
</dbReference>
<evidence type="ECO:0000256" key="7">
    <source>
        <dbReference type="SAM" id="Phobius"/>
    </source>
</evidence>